<dbReference type="RefSeq" id="WP_089759552.1">
    <property type="nucleotide sequence ID" value="NZ_BKAT01000005.1"/>
</dbReference>
<reference evidence="4" key="1">
    <citation type="submission" date="2016-10" db="EMBL/GenBank/DDBJ databases">
        <authorList>
            <person name="Varghese N."/>
            <person name="Submissions S."/>
        </authorList>
    </citation>
    <scope>NUCLEOTIDE SEQUENCE [LARGE SCALE GENOMIC DNA]</scope>
    <source>
        <strain evidence="4">DSM 23920</strain>
    </source>
</reference>
<evidence type="ECO:0000256" key="1">
    <source>
        <dbReference type="SAM" id="SignalP"/>
    </source>
</evidence>
<dbReference type="InterPro" id="IPR037401">
    <property type="entry name" value="SnoaL-like"/>
</dbReference>
<dbReference type="OrthoDB" id="666829at2"/>
<evidence type="ECO:0000313" key="3">
    <source>
        <dbReference type="EMBL" id="SEA21025.1"/>
    </source>
</evidence>
<dbReference type="InterPro" id="IPR032710">
    <property type="entry name" value="NTF2-like_dom_sf"/>
</dbReference>
<organism evidence="3 4">
    <name type="scientific">Chitinophaga terrae</name>
    <name type="common">ex Kim and Jung 2007</name>
    <dbReference type="NCBI Taxonomy" id="408074"/>
    <lineage>
        <taxon>Bacteria</taxon>
        <taxon>Pseudomonadati</taxon>
        <taxon>Bacteroidota</taxon>
        <taxon>Chitinophagia</taxon>
        <taxon>Chitinophagales</taxon>
        <taxon>Chitinophagaceae</taxon>
        <taxon>Chitinophaga</taxon>
    </lineage>
</organism>
<dbReference type="STRING" id="408074.SAMN05660909_01135"/>
<dbReference type="AlphaFoldDB" id="A0A1H3ZBN1"/>
<dbReference type="EMBL" id="FNRL01000004">
    <property type="protein sequence ID" value="SEA21025.1"/>
    <property type="molecule type" value="Genomic_DNA"/>
</dbReference>
<gene>
    <name evidence="3" type="ORF">SAMN05660909_01135</name>
</gene>
<protein>
    <submittedName>
        <fullName evidence="3">SnoaL-like domain-containing protein</fullName>
    </submittedName>
</protein>
<name>A0A1H3ZBN1_9BACT</name>
<evidence type="ECO:0000313" key="4">
    <source>
        <dbReference type="Proteomes" id="UP000199656"/>
    </source>
</evidence>
<sequence length="193" mass="21994">MQKLVLFLTAIALFSCNAGNQHPKNTAAPDTISSASAYTNYVRFKDKQLIEHVIYSFCEHFDNGKLDKCLEFMDDSIEGNIDNIRLKGKENWKAKINTLLESTKNSHYQPRHMLTNLQVKPGNNDTINVSMYGSCLWTDLETGQIQLMSVGSYKGSLVYKEGQWLITRLYTLPDSRLVKYFYKDAAMDSTISL</sequence>
<evidence type="ECO:0000259" key="2">
    <source>
        <dbReference type="Pfam" id="PF13577"/>
    </source>
</evidence>
<feature type="signal peptide" evidence="1">
    <location>
        <begin position="1"/>
        <end position="18"/>
    </location>
</feature>
<keyword evidence="1" id="KW-0732">Signal</keyword>
<accession>A0A1H3ZBN1</accession>
<dbReference type="Proteomes" id="UP000199656">
    <property type="component" value="Unassembled WGS sequence"/>
</dbReference>
<feature type="chain" id="PRO_5011731018" evidence="1">
    <location>
        <begin position="19"/>
        <end position="193"/>
    </location>
</feature>
<dbReference type="Pfam" id="PF13577">
    <property type="entry name" value="SnoaL_4"/>
    <property type="match status" value="1"/>
</dbReference>
<feature type="domain" description="SnoaL-like" evidence="2">
    <location>
        <begin position="45"/>
        <end position="169"/>
    </location>
</feature>
<dbReference type="SUPFAM" id="SSF54427">
    <property type="entry name" value="NTF2-like"/>
    <property type="match status" value="1"/>
</dbReference>
<keyword evidence="4" id="KW-1185">Reference proteome</keyword>
<dbReference type="PROSITE" id="PS51257">
    <property type="entry name" value="PROKAR_LIPOPROTEIN"/>
    <property type="match status" value="1"/>
</dbReference>
<proteinExistence type="predicted"/>
<dbReference type="Gene3D" id="3.10.450.50">
    <property type="match status" value="1"/>
</dbReference>